<proteinExistence type="predicted"/>
<dbReference type="Proteomes" id="UP000260644">
    <property type="component" value="Unassembled WGS sequence"/>
</dbReference>
<evidence type="ECO:0000313" key="3">
    <source>
        <dbReference type="Proteomes" id="UP000260644"/>
    </source>
</evidence>
<dbReference type="RefSeq" id="WP_116977442.1">
    <property type="nucleotide sequence ID" value="NZ_QPMM01000010.1"/>
</dbReference>
<evidence type="ECO:0000259" key="1">
    <source>
        <dbReference type="Pfam" id="PF05598"/>
    </source>
</evidence>
<name>A0A3E1Y702_9BACT</name>
<dbReference type="InterPro" id="IPR008490">
    <property type="entry name" value="Transposase_InsH_N"/>
</dbReference>
<organism evidence="2 3">
    <name type="scientific">Chitinophaga silvatica</name>
    <dbReference type="NCBI Taxonomy" id="2282649"/>
    <lineage>
        <taxon>Bacteria</taxon>
        <taxon>Pseudomonadati</taxon>
        <taxon>Bacteroidota</taxon>
        <taxon>Chitinophagia</taxon>
        <taxon>Chitinophagales</taxon>
        <taxon>Chitinophagaceae</taxon>
        <taxon>Chitinophaga</taxon>
    </lineage>
</organism>
<sequence length="71" mass="8403">MLINNIYCSRKIGESLRQNIHFMWRSGMSKPDYNTINRFRGERLQQVFQLIFYAKRNALSSHRSCITGFSA</sequence>
<feature type="domain" description="Transposase InsH N-terminal" evidence="1">
    <location>
        <begin position="3"/>
        <end position="40"/>
    </location>
</feature>
<dbReference type="EMBL" id="QPMM01000010">
    <property type="protein sequence ID" value="RFS20724.1"/>
    <property type="molecule type" value="Genomic_DNA"/>
</dbReference>
<dbReference type="Pfam" id="PF05598">
    <property type="entry name" value="DUF772"/>
    <property type="match status" value="1"/>
</dbReference>
<accession>A0A3E1Y702</accession>
<dbReference type="AlphaFoldDB" id="A0A3E1Y702"/>
<protein>
    <submittedName>
        <fullName evidence="2">Transposase</fullName>
    </submittedName>
</protein>
<evidence type="ECO:0000313" key="2">
    <source>
        <dbReference type="EMBL" id="RFS20724.1"/>
    </source>
</evidence>
<dbReference type="OrthoDB" id="1121830at2"/>
<reference evidence="2 3" key="1">
    <citation type="submission" date="2018-07" db="EMBL/GenBank/DDBJ databases">
        <title>Chitinophaga K2CV101002-2 sp. nov., isolated from a monsoon evergreen broad-leaved forest soil.</title>
        <authorList>
            <person name="Lv Y."/>
        </authorList>
    </citation>
    <scope>NUCLEOTIDE SEQUENCE [LARGE SCALE GENOMIC DNA]</scope>
    <source>
        <strain evidence="2 3">GDMCC 1.1288</strain>
    </source>
</reference>
<gene>
    <name evidence="2" type="ORF">DVR12_19395</name>
</gene>
<comment type="caution">
    <text evidence="2">The sequence shown here is derived from an EMBL/GenBank/DDBJ whole genome shotgun (WGS) entry which is preliminary data.</text>
</comment>
<keyword evidence="3" id="KW-1185">Reference proteome</keyword>